<proteinExistence type="predicted"/>
<dbReference type="PANTHER" id="PTHR17985:SF8">
    <property type="entry name" value="TRANSPORT AND GOLGI ORGANIZATION PROTEIN 2 HOMOLOG"/>
    <property type="match status" value="1"/>
</dbReference>
<keyword evidence="3" id="KW-1185">Reference proteome</keyword>
<dbReference type="GO" id="GO:0005794">
    <property type="term" value="C:Golgi apparatus"/>
    <property type="evidence" value="ECO:0007669"/>
    <property type="project" value="TreeGrafter"/>
</dbReference>
<dbReference type="InterPro" id="IPR008551">
    <property type="entry name" value="TANGO2"/>
</dbReference>
<reference evidence="3" key="1">
    <citation type="submission" date="2015-02" db="EMBL/GenBank/DDBJ databases">
        <authorList>
            <person name="Gon?alves P."/>
        </authorList>
    </citation>
    <scope>NUCLEOTIDE SEQUENCE [LARGE SCALE GENOMIC DNA]</scope>
</reference>
<dbReference type="Proteomes" id="UP000243876">
    <property type="component" value="Unassembled WGS sequence"/>
</dbReference>
<sequence length="375" mass="41149">MCIVFFTSSERYSLDEFLARPTAPAAWHDWTLSPSNHTPERTERNTVLSGQDLEAGGTWFGISVPSETTTRTSDGTPRRGVMRFATLTNFTETIPPAARPSRGKLVRDFLDFDRLPLDESLETYLAQVEVEKHLYAGFNLLLGQLNLLPSSSDDESAASTPPEMQLAYISNRESNPAKHARVLPSLDVDVEGKGQGKVRGLSNATLEVEEGEEQWPKVKTGAKAVEEAVEAVATSSVPAGPEYEEQLARNLYNALSTAHPAPILHRTHLRHTVLVRPLLLDPKAPLPPSVPPLPPPSNPLPSSSSPPPDSLPPSVTAGPQEGEDGARWYATRVQTLLMVERATGRVTLREREGYALNEEGRPTWSGKERVFRLQV</sequence>
<evidence type="ECO:0000313" key="3">
    <source>
        <dbReference type="Proteomes" id="UP000243876"/>
    </source>
</evidence>
<protein>
    <submittedName>
        <fullName evidence="2">SPOSA6832_04932-mRNA-1:cds</fullName>
    </submittedName>
</protein>
<feature type="compositionally biased region" description="Pro residues" evidence="1">
    <location>
        <begin position="286"/>
        <end position="311"/>
    </location>
</feature>
<dbReference type="Pfam" id="PF05742">
    <property type="entry name" value="TANGO2"/>
    <property type="match status" value="1"/>
</dbReference>
<evidence type="ECO:0000256" key="1">
    <source>
        <dbReference type="SAM" id="MobiDB-lite"/>
    </source>
</evidence>
<feature type="non-terminal residue" evidence="2">
    <location>
        <position position="1"/>
    </location>
</feature>
<organism evidence="2 3">
    <name type="scientific">Sporidiobolus salmonicolor</name>
    <name type="common">Yeast-like fungus</name>
    <name type="synonym">Sporobolomyces salmonicolor</name>
    <dbReference type="NCBI Taxonomy" id="5005"/>
    <lineage>
        <taxon>Eukaryota</taxon>
        <taxon>Fungi</taxon>
        <taxon>Dikarya</taxon>
        <taxon>Basidiomycota</taxon>
        <taxon>Pucciniomycotina</taxon>
        <taxon>Microbotryomycetes</taxon>
        <taxon>Sporidiobolales</taxon>
        <taxon>Sporidiobolaceae</taxon>
        <taxon>Sporobolomyces</taxon>
    </lineage>
</organism>
<dbReference type="GO" id="GO:0009306">
    <property type="term" value="P:protein secretion"/>
    <property type="evidence" value="ECO:0007669"/>
    <property type="project" value="TreeGrafter"/>
</dbReference>
<dbReference type="EMBL" id="CENE01000046">
    <property type="protein sequence ID" value="CEQ43046.1"/>
    <property type="molecule type" value="Genomic_DNA"/>
</dbReference>
<accession>A0A0D6ETD5</accession>
<name>A0A0D6ETD5_SPOSA</name>
<evidence type="ECO:0000313" key="2">
    <source>
        <dbReference type="EMBL" id="CEQ43046.1"/>
    </source>
</evidence>
<dbReference type="GO" id="GO:0007030">
    <property type="term" value="P:Golgi organization"/>
    <property type="evidence" value="ECO:0007669"/>
    <property type="project" value="TreeGrafter"/>
</dbReference>
<dbReference type="OrthoDB" id="191601at2759"/>
<feature type="region of interest" description="Disordered" evidence="1">
    <location>
        <begin position="286"/>
        <end position="323"/>
    </location>
</feature>
<dbReference type="AlphaFoldDB" id="A0A0D6ETD5"/>
<dbReference type="PANTHER" id="PTHR17985">
    <property type="entry name" value="SER/THR-RICH PROTEIN T10 IN DGCR REGION"/>
    <property type="match status" value="1"/>
</dbReference>
<gene>
    <name evidence="2" type="primary">SPOSA6832_04932</name>
</gene>